<gene>
    <name evidence="5" type="ORF">MKK62_24935</name>
</gene>
<evidence type="ECO:0000313" key="5">
    <source>
        <dbReference type="EMBL" id="UMB69543.1"/>
    </source>
</evidence>
<reference evidence="5" key="1">
    <citation type="submission" date="2022-08" db="EMBL/GenBank/DDBJ databases">
        <title>Whole genome sequencing of non-tuberculosis mycobacteria type-strains.</title>
        <authorList>
            <person name="Igarashi Y."/>
            <person name="Osugi A."/>
            <person name="Mitarai S."/>
        </authorList>
    </citation>
    <scope>NUCLEOTIDE SEQUENCE</scope>
    <source>
        <strain evidence="5">DSM 45127</strain>
    </source>
</reference>
<evidence type="ECO:0000313" key="6">
    <source>
        <dbReference type="Proteomes" id="UP001055336"/>
    </source>
</evidence>
<proteinExistence type="inferred from homology"/>
<dbReference type="SUPFAM" id="SSF51735">
    <property type="entry name" value="NAD(P)-binding Rossmann-fold domains"/>
    <property type="match status" value="1"/>
</dbReference>
<dbReference type="Proteomes" id="UP001055336">
    <property type="component" value="Chromosome"/>
</dbReference>
<organism evidence="5 6">
    <name type="scientific">Mycobacterium paraterrae</name>
    <dbReference type="NCBI Taxonomy" id="577492"/>
    <lineage>
        <taxon>Bacteria</taxon>
        <taxon>Bacillati</taxon>
        <taxon>Actinomycetota</taxon>
        <taxon>Actinomycetes</taxon>
        <taxon>Mycobacteriales</taxon>
        <taxon>Mycobacteriaceae</taxon>
        <taxon>Mycobacterium</taxon>
    </lineage>
</organism>
<dbReference type="PROSITE" id="PS00061">
    <property type="entry name" value="ADH_SHORT"/>
    <property type="match status" value="1"/>
</dbReference>
<accession>A0ABY3VPY0</accession>
<dbReference type="PRINTS" id="PR00080">
    <property type="entry name" value="SDRFAMILY"/>
</dbReference>
<name>A0ABY3VPY0_9MYCO</name>
<keyword evidence="2" id="KW-0560">Oxidoreductase</keyword>
<keyword evidence="6" id="KW-1185">Reference proteome</keyword>
<protein>
    <submittedName>
        <fullName evidence="5">SDR family oxidoreductase</fullName>
    </submittedName>
</protein>
<dbReference type="PRINTS" id="PR00081">
    <property type="entry name" value="GDHRDH"/>
</dbReference>
<dbReference type="InterPro" id="IPR020904">
    <property type="entry name" value="Sc_DH/Rdtase_CS"/>
</dbReference>
<sequence>MAEPSKVIAITGASGGIGAATARLLAQRGHRVVLGARRRDRLEALKESLQAAGAEVDVAVTDVRQRGDHIRLAELAQSRFGRLDVWIGNAGIGPVSALDDLRVEDWDGMVAVNLSGLLYGIATALPIFRAQDSGQFVHVISTAAYRTVPGQAVYAATKAAARTLTDGLRQEAGPTIRVAMVSPGFVNTDFVDSVPDDQVRADMTARRDELALDPAAVAHAIAYAIEQPADVDVNELVIRSTAQK</sequence>
<dbReference type="PANTHER" id="PTHR43115:SF4">
    <property type="entry name" value="DEHYDROGENASE_REDUCTASE SDR FAMILY MEMBER 11"/>
    <property type="match status" value="1"/>
</dbReference>
<dbReference type="InterPro" id="IPR002347">
    <property type="entry name" value="SDR_fam"/>
</dbReference>
<evidence type="ECO:0000259" key="4">
    <source>
        <dbReference type="SMART" id="SM00822"/>
    </source>
</evidence>
<evidence type="ECO:0000256" key="3">
    <source>
        <dbReference type="RuleBase" id="RU000363"/>
    </source>
</evidence>
<dbReference type="Pfam" id="PF00106">
    <property type="entry name" value="adh_short"/>
    <property type="match status" value="1"/>
</dbReference>
<dbReference type="InterPro" id="IPR036291">
    <property type="entry name" value="NAD(P)-bd_dom_sf"/>
</dbReference>
<dbReference type="SMART" id="SM00822">
    <property type="entry name" value="PKS_KR"/>
    <property type="match status" value="1"/>
</dbReference>
<dbReference type="RefSeq" id="WP_240261275.1">
    <property type="nucleotide sequence ID" value="NZ_CP092488.2"/>
</dbReference>
<evidence type="ECO:0000256" key="2">
    <source>
        <dbReference type="ARBA" id="ARBA00023002"/>
    </source>
</evidence>
<feature type="domain" description="Ketoreductase" evidence="4">
    <location>
        <begin position="6"/>
        <end position="189"/>
    </location>
</feature>
<dbReference type="InterPro" id="IPR057326">
    <property type="entry name" value="KR_dom"/>
</dbReference>
<comment type="similarity">
    <text evidence="1 3">Belongs to the short-chain dehydrogenases/reductases (SDR) family.</text>
</comment>
<dbReference type="PANTHER" id="PTHR43115">
    <property type="entry name" value="DEHYDROGENASE/REDUCTASE SDR FAMILY MEMBER 11"/>
    <property type="match status" value="1"/>
</dbReference>
<dbReference type="EMBL" id="CP092488">
    <property type="protein sequence ID" value="UMB69543.1"/>
    <property type="molecule type" value="Genomic_DNA"/>
</dbReference>
<evidence type="ECO:0000256" key="1">
    <source>
        <dbReference type="ARBA" id="ARBA00006484"/>
    </source>
</evidence>
<dbReference type="Gene3D" id="3.40.50.720">
    <property type="entry name" value="NAD(P)-binding Rossmann-like Domain"/>
    <property type="match status" value="1"/>
</dbReference>